<keyword evidence="4" id="KW-1185">Reference proteome</keyword>
<name>A0A967AUE2_9FLAO</name>
<dbReference type="Gene3D" id="3.40.47.10">
    <property type="match status" value="1"/>
</dbReference>
<dbReference type="GO" id="GO:0004315">
    <property type="term" value="F:3-oxoacyl-[acyl-carrier-protein] synthase activity"/>
    <property type="evidence" value="ECO:0007669"/>
    <property type="project" value="TreeGrafter"/>
</dbReference>
<reference evidence="3" key="1">
    <citation type="submission" date="2019-07" db="EMBL/GenBank/DDBJ databases">
        <authorList>
            <person name="De-Chao Zhang Q."/>
        </authorList>
    </citation>
    <scope>NUCLEOTIDE SEQUENCE</scope>
    <source>
        <strain evidence="3">TP-CH-4</strain>
    </source>
</reference>
<protein>
    <submittedName>
        <fullName evidence="3">3-oxoacyl-ACP synthase</fullName>
    </submittedName>
</protein>
<feature type="domain" description="Beta-ketoacyl synthase-like N-terminal" evidence="2">
    <location>
        <begin position="46"/>
        <end position="216"/>
    </location>
</feature>
<dbReference type="InterPro" id="IPR014030">
    <property type="entry name" value="Ketoacyl_synth_N"/>
</dbReference>
<dbReference type="EMBL" id="VIKU02000004">
    <property type="protein sequence ID" value="NHF60561.1"/>
    <property type="molecule type" value="Genomic_DNA"/>
</dbReference>
<evidence type="ECO:0000259" key="2">
    <source>
        <dbReference type="Pfam" id="PF00109"/>
    </source>
</evidence>
<accession>A0A967AUE2</accession>
<evidence type="ECO:0000313" key="4">
    <source>
        <dbReference type="Proteomes" id="UP000707206"/>
    </source>
</evidence>
<dbReference type="InterPro" id="IPR000794">
    <property type="entry name" value="Beta-ketoacyl_synthase"/>
</dbReference>
<dbReference type="SUPFAM" id="SSF53901">
    <property type="entry name" value="Thiolase-like"/>
    <property type="match status" value="1"/>
</dbReference>
<dbReference type="PANTHER" id="PTHR11712">
    <property type="entry name" value="POLYKETIDE SYNTHASE-RELATED"/>
    <property type="match status" value="1"/>
</dbReference>
<sequence length="354" mass="38930">MKAVYINSVGSVSAQKTFNNEDFLEEIVTYNDTTIRVIEPDYKAYITPAAARRMAKGIKMSTVSAKTAMEEAGVENIDAIIVGTGLGCIGDSEKFVSAIIDNKEQFLTPTRFIQSSHNTVSGQIALGVGCKGYNFTYVHSAISFESSLLDALMQIRNKEATNILVGGVDELVDHHVDTHRLIDHIKHKPVDSSQLLQSNSKGCVMAEGAHFFVLSGQKQSSTYGELVAITTYNTLSKSVLSEKVSQFLGQNGLTPEELDLAIFGNNGDIDFDSYYELLGKGIFKNTPQAYYKHLSGEFDTASGFGFWLAAKILKSQTVPTAVKLNQLEVSRPKTILLYNQYRGENHSLVLLRRC</sequence>
<dbReference type="AlphaFoldDB" id="A0A967AUE2"/>
<proteinExistence type="predicted"/>
<dbReference type="Pfam" id="PF00109">
    <property type="entry name" value="ketoacyl-synt"/>
    <property type="match status" value="1"/>
</dbReference>
<keyword evidence="1" id="KW-0808">Transferase</keyword>
<evidence type="ECO:0000313" key="3">
    <source>
        <dbReference type="EMBL" id="NHF60561.1"/>
    </source>
</evidence>
<organism evidence="3 4">
    <name type="scientific">Pelagihabitans pacificus</name>
    <dbReference type="NCBI Taxonomy" id="2696054"/>
    <lineage>
        <taxon>Bacteria</taxon>
        <taxon>Pseudomonadati</taxon>
        <taxon>Bacteroidota</taxon>
        <taxon>Flavobacteriia</taxon>
        <taxon>Flavobacteriales</taxon>
        <taxon>Flavobacteriaceae</taxon>
        <taxon>Pelagihabitans</taxon>
    </lineage>
</organism>
<dbReference type="RefSeq" id="WP_152575056.1">
    <property type="nucleotide sequence ID" value="NZ_VIKU02000004.1"/>
</dbReference>
<reference evidence="3" key="2">
    <citation type="submission" date="2020-03" db="EMBL/GenBank/DDBJ databases">
        <title>Flavobacteriaceae bacterium strain TP-CH-4, a member of the family Flavobacteriaceae isolated from a deep-sea seamount.</title>
        <authorList>
            <person name="Zhang D.-C."/>
        </authorList>
    </citation>
    <scope>NUCLEOTIDE SEQUENCE</scope>
    <source>
        <strain evidence="3">TP-CH-4</strain>
    </source>
</reference>
<gene>
    <name evidence="3" type="ORF">FK220_014495</name>
</gene>
<evidence type="ECO:0000256" key="1">
    <source>
        <dbReference type="ARBA" id="ARBA00022679"/>
    </source>
</evidence>
<dbReference type="GO" id="GO:0006633">
    <property type="term" value="P:fatty acid biosynthetic process"/>
    <property type="evidence" value="ECO:0007669"/>
    <property type="project" value="TreeGrafter"/>
</dbReference>
<dbReference type="PANTHER" id="PTHR11712:SF336">
    <property type="entry name" value="3-OXOACYL-[ACYL-CARRIER-PROTEIN] SYNTHASE, MITOCHONDRIAL"/>
    <property type="match status" value="1"/>
</dbReference>
<dbReference type="Proteomes" id="UP000707206">
    <property type="component" value="Unassembled WGS sequence"/>
</dbReference>
<comment type="caution">
    <text evidence="3">The sequence shown here is derived from an EMBL/GenBank/DDBJ whole genome shotgun (WGS) entry which is preliminary data.</text>
</comment>
<dbReference type="InterPro" id="IPR016039">
    <property type="entry name" value="Thiolase-like"/>
</dbReference>